<evidence type="ECO:0000256" key="1">
    <source>
        <dbReference type="ARBA" id="ARBA00001971"/>
    </source>
</evidence>
<keyword evidence="8" id="KW-0503">Monooxygenase</keyword>
<evidence type="ECO:0000256" key="2">
    <source>
        <dbReference type="ARBA" id="ARBA00005179"/>
    </source>
</evidence>
<keyword evidence="9" id="KW-0732">Signal</keyword>
<dbReference type="Gene3D" id="1.10.630.10">
    <property type="entry name" value="Cytochrome P450"/>
    <property type="match status" value="1"/>
</dbReference>
<keyword evidence="4" id="KW-0349">Heme</keyword>
<dbReference type="InterPro" id="IPR036396">
    <property type="entry name" value="Cyt_P450_sf"/>
</dbReference>
<dbReference type="GO" id="GO:0005506">
    <property type="term" value="F:iron ion binding"/>
    <property type="evidence" value="ECO:0007669"/>
    <property type="project" value="InterPro"/>
</dbReference>
<comment type="cofactor">
    <cofactor evidence="1">
        <name>heme</name>
        <dbReference type="ChEBI" id="CHEBI:30413"/>
    </cofactor>
</comment>
<dbReference type="GO" id="GO:0016705">
    <property type="term" value="F:oxidoreductase activity, acting on paired donors, with incorporation or reduction of molecular oxygen"/>
    <property type="evidence" value="ECO:0007669"/>
    <property type="project" value="InterPro"/>
</dbReference>
<dbReference type="GO" id="GO:0004497">
    <property type="term" value="F:monooxygenase activity"/>
    <property type="evidence" value="ECO:0007669"/>
    <property type="project" value="UniProtKB-KW"/>
</dbReference>
<evidence type="ECO:0000256" key="8">
    <source>
        <dbReference type="ARBA" id="ARBA00023033"/>
    </source>
</evidence>
<dbReference type="SUPFAM" id="SSF48264">
    <property type="entry name" value="Cytochrome P450"/>
    <property type="match status" value="1"/>
</dbReference>
<dbReference type="InterPro" id="IPR001128">
    <property type="entry name" value="Cyt_P450"/>
</dbReference>
<comment type="caution">
    <text evidence="10">The sequence shown here is derived from an EMBL/GenBank/DDBJ whole genome shotgun (WGS) entry which is preliminary data.</text>
</comment>
<dbReference type="InterPro" id="IPR050121">
    <property type="entry name" value="Cytochrome_P450_monoxygenase"/>
</dbReference>
<reference evidence="10" key="1">
    <citation type="submission" date="2021-10" db="EMBL/GenBank/DDBJ databases">
        <title>De novo Genome Assembly of Clathrus columnatus (Basidiomycota, Fungi) Using Illumina and Nanopore Sequence Data.</title>
        <authorList>
            <person name="Ogiso-Tanaka E."/>
            <person name="Itagaki H."/>
            <person name="Hosoya T."/>
            <person name="Hosaka K."/>
        </authorList>
    </citation>
    <scope>NUCLEOTIDE SEQUENCE</scope>
    <source>
        <strain evidence="10">MO-923</strain>
    </source>
</reference>
<evidence type="ECO:0000313" key="10">
    <source>
        <dbReference type="EMBL" id="GJJ11676.1"/>
    </source>
</evidence>
<keyword evidence="7" id="KW-0408">Iron</keyword>
<dbReference type="GO" id="GO:0020037">
    <property type="term" value="F:heme binding"/>
    <property type="evidence" value="ECO:0007669"/>
    <property type="project" value="InterPro"/>
</dbReference>
<evidence type="ECO:0000256" key="6">
    <source>
        <dbReference type="ARBA" id="ARBA00023002"/>
    </source>
</evidence>
<sequence length="631" mass="71747">MPASLSIFLSGAFLFIFVRLLHRSLRQCFIDKVPGPSRTSWISGNVPDLLRSPEISDAHFAWLKEYGTVLKTHAEFGRTSLFISDPKAIQYILNTSGYNFPKTPSARNSSALILGKGLVWTDGSQHAKQRKIMAPAFSVNTLRGFIPMFRNKAQKTVTKIKEQIESTGNPVVNMVPWLSRMTLEIIGAASADYDFEAIDGGQTNQLTQAYSNLMADAFYKPSDRDIAVTYLMGKVPDFVYDLMKLLPTRSLKRIRRYVPVVMKVAQDVVDKQTALYAHGKEGSKDLMSVLGAFFSRITIVPTRLNFFAQVRANLSEDPRTKLTNEEVISQLTTFFFAGHETTATTLSWALYELSRHPEYQTKLRDEIKALRTHVAERGDNEITITDLDSMQYLPALMKETLRYHPILAGIFRNAGRDDHIPLDIPIKLTTGEVVSSIPVERGQQVFMSFINYNRLKSVWGDDADEWHPERFLEDYEHKQQIKLGVVGNMYVVVSLTQRPSVVESEVVLVHVDNNTSRWRFSVLEMQAVLLELIEKFEFSPPPGNIEILRAPVRVMGPMVKGSKSGRTELPLTVKLFLPLADYEKWQGEEHQRKVGESHEKFVIAQIEEMIALNRIRDIDREKEAQIIDLKF</sequence>
<gene>
    <name evidence="10" type="ORF">Clacol_005912</name>
</gene>
<protein>
    <recommendedName>
        <fullName evidence="12">Cytochrome P450</fullName>
    </recommendedName>
</protein>
<evidence type="ECO:0000256" key="3">
    <source>
        <dbReference type="ARBA" id="ARBA00010617"/>
    </source>
</evidence>
<comment type="similarity">
    <text evidence="3">Belongs to the cytochrome P450 family.</text>
</comment>
<organism evidence="10 11">
    <name type="scientific">Clathrus columnatus</name>
    <dbReference type="NCBI Taxonomy" id="1419009"/>
    <lineage>
        <taxon>Eukaryota</taxon>
        <taxon>Fungi</taxon>
        <taxon>Dikarya</taxon>
        <taxon>Basidiomycota</taxon>
        <taxon>Agaricomycotina</taxon>
        <taxon>Agaricomycetes</taxon>
        <taxon>Phallomycetidae</taxon>
        <taxon>Phallales</taxon>
        <taxon>Clathraceae</taxon>
        <taxon>Clathrus</taxon>
    </lineage>
</organism>
<keyword evidence="6" id="KW-0560">Oxidoreductase</keyword>
<dbReference type="InterPro" id="IPR002401">
    <property type="entry name" value="Cyt_P450_E_grp-I"/>
</dbReference>
<dbReference type="PANTHER" id="PTHR24305:SF166">
    <property type="entry name" value="CYTOCHROME P450 12A4, MITOCHONDRIAL-RELATED"/>
    <property type="match status" value="1"/>
</dbReference>
<evidence type="ECO:0000256" key="7">
    <source>
        <dbReference type="ARBA" id="ARBA00023004"/>
    </source>
</evidence>
<evidence type="ECO:0000256" key="4">
    <source>
        <dbReference type="ARBA" id="ARBA00022617"/>
    </source>
</evidence>
<feature type="signal peptide" evidence="9">
    <location>
        <begin position="1"/>
        <end position="26"/>
    </location>
</feature>
<dbReference type="Proteomes" id="UP001050691">
    <property type="component" value="Unassembled WGS sequence"/>
</dbReference>
<dbReference type="AlphaFoldDB" id="A0AAV5AGR1"/>
<dbReference type="Pfam" id="PF00067">
    <property type="entry name" value="p450"/>
    <property type="match status" value="1"/>
</dbReference>
<dbReference type="PRINTS" id="PR00463">
    <property type="entry name" value="EP450I"/>
</dbReference>
<dbReference type="PRINTS" id="PR00385">
    <property type="entry name" value="P450"/>
</dbReference>
<dbReference type="EMBL" id="BPWL01000006">
    <property type="protein sequence ID" value="GJJ11676.1"/>
    <property type="molecule type" value="Genomic_DNA"/>
</dbReference>
<accession>A0AAV5AGR1</accession>
<keyword evidence="5" id="KW-0479">Metal-binding</keyword>
<dbReference type="PANTHER" id="PTHR24305">
    <property type="entry name" value="CYTOCHROME P450"/>
    <property type="match status" value="1"/>
</dbReference>
<comment type="pathway">
    <text evidence="2">Secondary metabolite biosynthesis.</text>
</comment>
<proteinExistence type="inferred from homology"/>
<evidence type="ECO:0000256" key="9">
    <source>
        <dbReference type="SAM" id="SignalP"/>
    </source>
</evidence>
<feature type="chain" id="PRO_5043416708" description="Cytochrome P450" evidence="9">
    <location>
        <begin position="27"/>
        <end position="631"/>
    </location>
</feature>
<evidence type="ECO:0000313" key="11">
    <source>
        <dbReference type="Proteomes" id="UP001050691"/>
    </source>
</evidence>
<keyword evidence="11" id="KW-1185">Reference proteome</keyword>
<evidence type="ECO:0000256" key="5">
    <source>
        <dbReference type="ARBA" id="ARBA00022723"/>
    </source>
</evidence>
<evidence type="ECO:0008006" key="12">
    <source>
        <dbReference type="Google" id="ProtNLM"/>
    </source>
</evidence>
<name>A0AAV5AGR1_9AGAM</name>